<dbReference type="InterPro" id="IPR014047">
    <property type="entry name" value="Chr_Tranpt_l_chain"/>
</dbReference>
<dbReference type="Proteomes" id="UP000076929">
    <property type="component" value="Chromosome"/>
</dbReference>
<sequence length="376" mass="39039">MNRIVEIARSFGVLGFSAFGGPTAHLGYFRNEFVERRSWLDDRQYSEIVALSQLLPGPGSSQVGMMLGYHRAGFSGLAVAWFMFTWPSLALMAAFALLFDASTAGWTLGLLAAAVAVVFHAVTGMARSMAATPLTATIAIASGIAVLAVPNAFTHLGVILIAGLIGALSFTKLIDASPPPLPLRAMPAWVGIGSLVVFILALLGAIVMGGFYPAFIQAGSTVFGGGHVVLPLLEKLVVMPGFINETDFLSGYSAAQAVPGPMFSFASYLGALYGGVGGAVLASLAIFFPAALLSICGLYFWGRWRESPRIQAAVTGINAGVVGLLGAALYDPVFTHGITGIPSLAIAAVCWLGLAHWKIPPWAIAAGAALGGWVLL</sequence>
<organism evidence="8 9">
    <name type="scientific">Corynebacterium crudilactis</name>
    <dbReference type="NCBI Taxonomy" id="1652495"/>
    <lineage>
        <taxon>Bacteria</taxon>
        <taxon>Bacillati</taxon>
        <taxon>Actinomycetota</taxon>
        <taxon>Actinomycetes</taxon>
        <taxon>Mycobacteriales</taxon>
        <taxon>Corynebacteriaceae</taxon>
        <taxon>Corynebacterium</taxon>
    </lineage>
</organism>
<protein>
    <submittedName>
        <fullName evidence="8">Chromate transporter</fullName>
    </submittedName>
</protein>
<evidence type="ECO:0000256" key="3">
    <source>
        <dbReference type="ARBA" id="ARBA00022475"/>
    </source>
</evidence>
<feature type="transmembrane region" description="Helical" evidence="7">
    <location>
        <begin position="104"/>
        <end position="122"/>
    </location>
</feature>
<keyword evidence="5 7" id="KW-1133">Transmembrane helix</keyword>
<evidence type="ECO:0000256" key="7">
    <source>
        <dbReference type="SAM" id="Phobius"/>
    </source>
</evidence>
<feature type="transmembrane region" description="Helical" evidence="7">
    <location>
        <begin position="155"/>
        <end position="174"/>
    </location>
</feature>
<reference evidence="8 9" key="1">
    <citation type="submission" date="2016-05" db="EMBL/GenBank/DDBJ databases">
        <title>Complete genome sequence of Corynebacterium crudilactis, a new Corynebacterium species isolated from raw cow's milk.</title>
        <authorList>
            <person name="Christian R."/>
            <person name="Zimmermann J."/>
            <person name="Lipski A."/>
            <person name="Kalinowski J."/>
        </authorList>
    </citation>
    <scope>NUCLEOTIDE SEQUENCE [LARGE SCALE GENOMIC DNA]</scope>
    <source>
        <strain evidence="8 9">JZ16</strain>
    </source>
</reference>
<feature type="transmembrane region" description="Helical" evidence="7">
    <location>
        <begin position="254"/>
        <end position="273"/>
    </location>
</feature>
<evidence type="ECO:0000256" key="6">
    <source>
        <dbReference type="ARBA" id="ARBA00023136"/>
    </source>
</evidence>
<dbReference type="OrthoDB" id="8969999at2"/>
<gene>
    <name evidence="8" type="ORF">ccrud_10970</name>
</gene>
<evidence type="ECO:0000256" key="4">
    <source>
        <dbReference type="ARBA" id="ARBA00022692"/>
    </source>
</evidence>
<dbReference type="NCBIfam" id="TIGR00937">
    <property type="entry name" value="2A51"/>
    <property type="match status" value="1"/>
</dbReference>
<dbReference type="AlphaFoldDB" id="A0A172QVL9"/>
<feature type="transmembrane region" description="Helical" evidence="7">
    <location>
        <begin position="312"/>
        <end position="330"/>
    </location>
</feature>
<dbReference type="Pfam" id="PF02417">
    <property type="entry name" value="Chromate_transp"/>
    <property type="match status" value="2"/>
</dbReference>
<feature type="transmembrane region" description="Helical" evidence="7">
    <location>
        <begin position="74"/>
        <end position="98"/>
    </location>
</feature>
<dbReference type="GO" id="GO:0005886">
    <property type="term" value="C:plasma membrane"/>
    <property type="evidence" value="ECO:0007669"/>
    <property type="project" value="UniProtKB-SubCell"/>
</dbReference>
<dbReference type="RefSeq" id="WP_066567554.1">
    <property type="nucleotide sequence ID" value="NZ_CP015622.1"/>
</dbReference>
<dbReference type="KEGG" id="ccjz:ccrud_10970"/>
<dbReference type="PIRSF" id="PIRSF004810">
    <property type="entry name" value="ChrA"/>
    <property type="match status" value="1"/>
</dbReference>
<evidence type="ECO:0000313" key="8">
    <source>
        <dbReference type="EMBL" id="ANE04678.1"/>
    </source>
</evidence>
<proteinExistence type="inferred from homology"/>
<keyword evidence="6 7" id="KW-0472">Membrane</keyword>
<feature type="transmembrane region" description="Helical" evidence="7">
    <location>
        <begin position="336"/>
        <end position="354"/>
    </location>
</feature>
<dbReference type="InterPro" id="IPR003370">
    <property type="entry name" value="Chromate_transpt"/>
</dbReference>
<feature type="transmembrane region" description="Helical" evidence="7">
    <location>
        <begin position="129"/>
        <end position="149"/>
    </location>
</feature>
<dbReference type="EMBL" id="CP015622">
    <property type="protein sequence ID" value="ANE04678.1"/>
    <property type="molecule type" value="Genomic_DNA"/>
</dbReference>
<feature type="transmembrane region" description="Helical" evidence="7">
    <location>
        <begin position="186"/>
        <end position="208"/>
    </location>
</feature>
<dbReference type="PANTHER" id="PTHR33567">
    <property type="entry name" value="CHROMATE ION TRANSPORTER (EUROFUNG)"/>
    <property type="match status" value="1"/>
</dbReference>
<evidence type="ECO:0000256" key="5">
    <source>
        <dbReference type="ARBA" id="ARBA00022989"/>
    </source>
</evidence>
<keyword evidence="3" id="KW-1003">Cell membrane</keyword>
<accession>A0A172QVL9</accession>
<dbReference type="STRING" id="1652495.ccrud_10970"/>
<evidence type="ECO:0000256" key="2">
    <source>
        <dbReference type="ARBA" id="ARBA00005262"/>
    </source>
</evidence>
<dbReference type="PANTHER" id="PTHR33567:SF3">
    <property type="entry name" value="CHROMATE ION TRANSPORTER (EUROFUNG)"/>
    <property type="match status" value="1"/>
</dbReference>
<feature type="transmembrane region" description="Helical" evidence="7">
    <location>
        <begin position="279"/>
        <end position="300"/>
    </location>
</feature>
<comment type="similarity">
    <text evidence="2">Belongs to the chromate ion transporter (CHR) (TC 2.A.51) family.</text>
</comment>
<comment type="subcellular location">
    <subcellularLocation>
        <location evidence="1">Cell membrane</location>
        <topology evidence="1">Multi-pass membrane protein</topology>
    </subcellularLocation>
</comment>
<dbReference type="GO" id="GO:0015109">
    <property type="term" value="F:chromate transmembrane transporter activity"/>
    <property type="evidence" value="ECO:0007669"/>
    <property type="project" value="InterPro"/>
</dbReference>
<keyword evidence="4 7" id="KW-0812">Transmembrane</keyword>
<keyword evidence="9" id="KW-1185">Reference proteome</keyword>
<name>A0A172QVL9_9CORY</name>
<evidence type="ECO:0000256" key="1">
    <source>
        <dbReference type="ARBA" id="ARBA00004651"/>
    </source>
</evidence>
<evidence type="ECO:0000313" key="9">
    <source>
        <dbReference type="Proteomes" id="UP000076929"/>
    </source>
</evidence>